<protein>
    <submittedName>
        <fullName evidence="6">ABC transporter substrate-binding protein</fullName>
    </submittedName>
</protein>
<dbReference type="SUPFAM" id="SSF53822">
    <property type="entry name" value="Periplasmic binding protein-like I"/>
    <property type="match status" value="1"/>
</dbReference>
<name>A0ABU3F4W8_9ENTE</name>
<dbReference type="EMBL" id="JARPYI010000017">
    <property type="protein sequence ID" value="MDT2602179.1"/>
    <property type="molecule type" value="Genomic_DNA"/>
</dbReference>
<evidence type="ECO:0000256" key="1">
    <source>
        <dbReference type="ARBA" id="ARBA00004196"/>
    </source>
</evidence>
<reference evidence="6 7" key="1">
    <citation type="submission" date="2023-03" db="EMBL/GenBank/DDBJ databases">
        <authorList>
            <person name="Shen W."/>
            <person name="Cai J."/>
        </authorList>
    </citation>
    <scope>NUCLEOTIDE SEQUENCE [LARGE SCALE GENOMIC DNA]</scope>
    <source>
        <strain evidence="6 7">D6-4</strain>
    </source>
</reference>
<evidence type="ECO:0000259" key="5">
    <source>
        <dbReference type="Pfam" id="PF13407"/>
    </source>
</evidence>
<comment type="caution">
    <text evidence="6">The sequence shown here is derived from an EMBL/GenBank/DDBJ whole genome shotgun (WGS) entry which is preliminary data.</text>
</comment>
<dbReference type="CDD" id="cd06309">
    <property type="entry name" value="PBP1_galactofuranose_YtfQ-like"/>
    <property type="match status" value="1"/>
</dbReference>
<keyword evidence="3 4" id="KW-0732">Signal</keyword>
<accession>A0ABU3F4W8</accession>
<evidence type="ECO:0000256" key="2">
    <source>
        <dbReference type="ARBA" id="ARBA00007639"/>
    </source>
</evidence>
<feature type="domain" description="Periplasmic binding protein" evidence="5">
    <location>
        <begin position="33"/>
        <end position="296"/>
    </location>
</feature>
<proteinExistence type="inferred from homology"/>
<evidence type="ECO:0000313" key="7">
    <source>
        <dbReference type="Proteomes" id="UP001252875"/>
    </source>
</evidence>
<sequence length="322" mass="35781">MKRVSFLIVLLLLLTSCSAGKSKSDTDKKQYVIGFSQISAESSWRERNTESVLDAGKKADYKILYKNANQSQAEQIKDVRSFIASRVDLIILTPIVETGWKHVLEEAVAADIPVVINDRLISEEDSHLYQTFVGPNVPIQGIQTADFLKKKFKNVPAPINIVEIQGSKDASPAISRHAGLLEGIKDDTRFQMIASVHGDFMLSKGREAIKNVAKSHDLRQVDVIYCHNDDMTDGVVSYLEETDIKPGKDIIICSVDGQQSAINLLKAGKINCVIECDPNMGEMLFEVVTAVLEGKDVPKENFTTGRIFSEFSELNKIEERGY</sequence>
<dbReference type="Pfam" id="PF13407">
    <property type="entry name" value="Peripla_BP_4"/>
    <property type="match status" value="1"/>
</dbReference>
<dbReference type="InterPro" id="IPR025997">
    <property type="entry name" value="SBP_2_dom"/>
</dbReference>
<evidence type="ECO:0000313" key="6">
    <source>
        <dbReference type="EMBL" id="MDT2602179.1"/>
    </source>
</evidence>
<dbReference type="Proteomes" id="UP001252875">
    <property type="component" value="Unassembled WGS sequence"/>
</dbReference>
<dbReference type="RefSeq" id="WP_311823529.1">
    <property type="nucleotide sequence ID" value="NZ_JARPYF010000016.1"/>
</dbReference>
<comment type="subcellular location">
    <subcellularLocation>
        <location evidence="1">Cell envelope</location>
    </subcellularLocation>
</comment>
<dbReference type="Gene3D" id="3.40.50.2300">
    <property type="match status" value="2"/>
</dbReference>
<dbReference type="PANTHER" id="PTHR46847">
    <property type="entry name" value="D-ALLOSE-BINDING PERIPLASMIC PROTEIN-RELATED"/>
    <property type="match status" value="1"/>
</dbReference>
<evidence type="ECO:0000256" key="4">
    <source>
        <dbReference type="SAM" id="SignalP"/>
    </source>
</evidence>
<keyword evidence="7" id="KW-1185">Reference proteome</keyword>
<dbReference type="PANTHER" id="PTHR46847:SF3">
    <property type="entry name" value="GALACTOFURANOSE-BINDING PROTEIN YTFQ"/>
    <property type="match status" value="1"/>
</dbReference>
<feature type="signal peptide" evidence="4">
    <location>
        <begin position="1"/>
        <end position="19"/>
    </location>
</feature>
<comment type="similarity">
    <text evidence="2">Belongs to the bacterial solute-binding protein 2 family.</text>
</comment>
<gene>
    <name evidence="6" type="ORF">P7D85_20670</name>
</gene>
<feature type="chain" id="PRO_5045056723" evidence="4">
    <location>
        <begin position="20"/>
        <end position="322"/>
    </location>
</feature>
<organism evidence="6 7">
    <name type="scientific">Enterococcus hulanensis</name>
    <dbReference type="NCBI Taxonomy" id="2559929"/>
    <lineage>
        <taxon>Bacteria</taxon>
        <taxon>Bacillati</taxon>
        <taxon>Bacillota</taxon>
        <taxon>Bacilli</taxon>
        <taxon>Lactobacillales</taxon>
        <taxon>Enterococcaceae</taxon>
        <taxon>Enterococcus</taxon>
    </lineage>
</organism>
<evidence type="ECO:0000256" key="3">
    <source>
        <dbReference type="ARBA" id="ARBA00022729"/>
    </source>
</evidence>
<dbReference type="PROSITE" id="PS51257">
    <property type="entry name" value="PROKAR_LIPOPROTEIN"/>
    <property type="match status" value="1"/>
</dbReference>
<dbReference type="InterPro" id="IPR028082">
    <property type="entry name" value="Peripla_BP_I"/>
</dbReference>